<organism evidence="11 12">
    <name type="scientific">Herbiconiux gentiana</name>
    <dbReference type="NCBI Taxonomy" id="2970912"/>
    <lineage>
        <taxon>Bacteria</taxon>
        <taxon>Bacillati</taxon>
        <taxon>Actinomycetota</taxon>
        <taxon>Actinomycetes</taxon>
        <taxon>Micrococcales</taxon>
        <taxon>Microbacteriaceae</taxon>
        <taxon>Herbiconiux</taxon>
    </lineage>
</organism>
<evidence type="ECO:0000313" key="11">
    <source>
        <dbReference type="EMBL" id="MCS5715701.1"/>
    </source>
</evidence>
<dbReference type="PANTHER" id="PTHR30040">
    <property type="entry name" value="THIAMINE BIOSYNTHESIS LIPOPROTEIN APBE"/>
    <property type="match status" value="1"/>
</dbReference>
<keyword evidence="12" id="KW-1185">Reference proteome</keyword>
<protein>
    <recommendedName>
        <fullName evidence="3">FAD:protein FMN transferase</fullName>
        <ecNumber evidence="2">2.7.1.180</ecNumber>
    </recommendedName>
    <alternativeName>
        <fullName evidence="9">Flavin transferase</fullName>
    </alternativeName>
</protein>
<evidence type="ECO:0000256" key="1">
    <source>
        <dbReference type="ARBA" id="ARBA00001946"/>
    </source>
</evidence>
<name>A0ABT2GHW9_9MICO</name>
<dbReference type="SUPFAM" id="SSF143631">
    <property type="entry name" value="ApbE-like"/>
    <property type="match status" value="1"/>
</dbReference>
<keyword evidence="4" id="KW-0285">Flavoprotein</keyword>
<dbReference type="RefSeq" id="WP_259487207.1">
    <property type="nucleotide sequence ID" value="NZ_JANTEZ010000005.1"/>
</dbReference>
<evidence type="ECO:0000313" key="12">
    <source>
        <dbReference type="Proteomes" id="UP001165580"/>
    </source>
</evidence>
<evidence type="ECO:0000256" key="10">
    <source>
        <dbReference type="ARBA" id="ARBA00048540"/>
    </source>
</evidence>
<evidence type="ECO:0000256" key="6">
    <source>
        <dbReference type="ARBA" id="ARBA00022723"/>
    </source>
</evidence>
<evidence type="ECO:0000256" key="7">
    <source>
        <dbReference type="ARBA" id="ARBA00022827"/>
    </source>
</evidence>
<dbReference type="InterPro" id="IPR024932">
    <property type="entry name" value="ApbE"/>
</dbReference>
<evidence type="ECO:0000256" key="3">
    <source>
        <dbReference type="ARBA" id="ARBA00016337"/>
    </source>
</evidence>
<reference evidence="11" key="1">
    <citation type="submission" date="2022-08" db="EMBL/GenBank/DDBJ databases">
        <authorList>
            <person name="Deng Y."/>
            <person name="Han X.-F."/>
            <person name="Zhang Y.-Q."/>
        </authorList>
    </citation>
    <scope>NUCLEOTIDE SEQUENCE</scope>
    <source>
        <strain evidence="11">CPCC 205716</strain>
    </source>
</reference>
<keyword evidence="5 11" id="KW-0808">Transferase</keyword>
<evidence type="ECO:0000256" key="9">
    <source>
        <dbReference type="ARBA" id="ARBA00031306"/>
    </source>
</evidence>
<keyword evidence="6" id="KW-0479">Metal-binding</keyword>
<evidence type="ECO:0000256" key="2">
    <source>
        <dbReference type="ARBA" id="ARBA00011955"/>
    </source>
</evidence>
<comment type="caution">
    <text evidence="11">The sequence shown here is derived from an EMBL/GenBank/DDBJ whole genome shotgun (WGS) entry which is preliminary data.</text>
</comment>
<dbReference type="EMBL" id="JANTEZ010000005">
    <property type="protein sequence ID" value="MCS5715701.1"/>
    <property type="molecule type" value="Genomic_DNA"/>
</dbReference>
<accession>A0ABT2GHW9</accession>
<dbReference type="EC" id="2.7.1.180" evidence="2"/>
<keyword evidence="8" id="KW-0460">Magnesium</keyword>
<evidence type="ECO:0000256" key="4">
    <source>
        <dbReference type="ARBA" id="ARBA00022630"/>
    </source>
</evidence>
<evidence type="ECO:0000256" key="5">
    <source>
        <dbReference type="ARBA" id="ARBA00022679"/>
    </source>
</evidence>
<comment type="cofactor">
    <cofactor evidence="1">
        <name>Mg(2+)</name>
        <dbReference type="ChEBI" id="CHEBI:18420"/>
    </cofactor>
</comment>
<dbReference type="GO" id="GO:0016740">
    <property type="term" value="F:transferase activity"/>
    <property type="evidence" value="ECO:0007669"/>
    <property type="project" value="UniProtKB-KW"/>
</dbReference>
<dbReference type="Proteomes" id="UP001165580">
    <property type="component" value="Unassembled WGS sequence"/>
</dbReference>
<dbReference type="Pfam" id="PF02424">
    <property type="entry name" value="ApbE"/>
    <property type="match status" value="2"/>
</dbReference>
<comment type="catalytic activity">
    <reaction evidence="10">
        <text>L-threonyl-[protein] + FAD = FMN-L-threonyl-[protein] + AMP + H(+)</text>
        <dbReference type="Rhea" id="RHEA:36847"/>
        <dbReference type="Rhea" id="RHEA-COMP:11060"/>
        <dbReference type="Rhea" id="RHEA-COMP:11061"/>
        <dbReference type="ChEBI" id="CHEBI:15378"/>
        <dbReference type="ChEBI" id="CHEBI:30013"/>
        <dbReference type="ChEBI" id="CHEBI:57692"/>
        <dbReference type="ChEBI" id="CHEBI:74257"/>
        <dbReference type="ChEBI" id="CHEBI:456215"/>
        <dbReference type="EC" id="2.7.1.180"/>
    </reaction>
</comment>
<proteinExistence type="predicted"/>
<keyword evidence="7" id="KW-0274">FAD</keyword>
<dbReference type="InterPro" id="IPR003374">
    <property type="entry name" value="ApbE-like_sf"/>
</dbReference>
<evidence type="ECO:0000256" key="8">
    <source>
        <dbReference type="ARBA" id="ARBA00022842"/>
    </source>
</evidence>
<sequence length="251" mass="26185">MGVHVFTTMGTTVSLRFAGPTAAASALAGVEDAFDEHDRRFSLYRPDSELSRVARGELALTRSSVELRETYAEAIDWSARTGGAFTPHRPDGVIDLSGTVKARAIAAAAHRLDAAGETDWMLVAGGDILVAGAIGGEPWRAGVVDPDDRGALLTAVELGGRRLALATSGTAERGEHIWRGAGRASAPYSQVSVLAEGIMTADVLATALVAAGPERCQELVDRFDLEVLTVDLDGALTATAGFTQARGLARS</sequence>
<dbReference type="PANTHER" id="PTHR30040:SF2">
    <property type="entry name" value="FAD:PROTEIN FMN TRANSFERASE"/>
    <property type="match status" value="1"/>
</dbReference>
<gene>
    <name evidence="11" type="ORF">NVV95_14210</name>
</gene>
<dbReference type="Gene3D" id="3.10.520.10">
    <property type="entry name" value="ApbE-like domains"/>
    <property type="match status" value="2"/>
</dbReference>